<reference evidence="4" key="1">
    <citation type="submission" date="2012-11" db="EMBL/GenBank/DDBJ databases">
        <authorList>
            <person name="Lucero-Rivera Y.E."/>
            <person name="Tovar-Ramirez D."/>
        </authorList>
    </citation>
    <scope>NUCLEOTIDE SEQUENCE [LARGE SCALE GENOMIC DNA]</scope>
    <source>
        <strain evidence="4">Araruama</strain>
    </source>
</reference>
<sequence>MHNQYTVNTNAYKIWFFTLVLINIAGGVFLYLWISQINVDSQRSQFHIATLLEKIKSYQNGLETNEGNFTDIDLPDNTSISAQSDPTQGKQSESSQTPPVTTKRSQVHDLQNKHFTTQSVLKQKPFVETRLSNEDIYPKNKKSRINTGCKRKRQTYLMWM</sequence>
<dbReference type="AlphaFoldDB" id="A0A1V1PGC5"/>
<organism evidence="3 4">
    <name type="scientific">Candidatus Magnetoglobus multicellularis str. Araruama</name>
    <dbReference type="NCBI Taxonomy" id="890399"/>
    <lineage>
        <taxon>Bacteria</taxon>
        <taxon>Pseudomonadati</taxon>
        <taxon>Thermodesulfobacteriota</taxon>
        <taxon>Desulfobacteria</taxon>
        <taxon>Desulfobacterales</taxon>
        <taxon>Desulfobacteraceae</taxon>
        <taxon>Candidatus Magnetoglobus</taxon>
    </lineage>
</organism>
<evidence type="ECO:0000313" key="3">
    <source>
        <dbReference type="EMBL" id="ETR73838.1"/>
    </source>
</evidence>
<keyword evidence="2" id="KW-1133">Transmembrane helix</keyword>
<evidence type="ECO:0000256" key="2">
    <source>
        <dbReference type="SAM" id="Phobius"/>
    </source>
</evidence>
<gene>
    <name evidence="3" type="ORF">OMM_00653</name>
</gene>
<evidence type="ECO:0000256" key="1">
    <source>
        <dbReference type="SAM" id="MobiDB-lite"/>
    </source>
</evidence>
<dbReference type="EMBL" id="ATBP01000036">
    <property type="protein sequence ID" value="ETR73838.1"/>
    <property type="molecule type" value="Genomic_DNA"/>
</dbReference>
<feature type="compositionally biased region" description="Polar residues" evidence="1">
    <location>
        <begin position="76"/>
        <end position="104"/>
    </location>
</feature>
<keyword evidence="2" id="KW-0812">Transmembrane</keyword>
<feature type="transmembrane region" description="Helical" evidence="2">
    <location>
        <begin position="12"/>
        <end position="34"/>
    </location>
</feature>
<feature type="region of interest" description="Disordered" evidence="1">
    <location>
        <begin position="66"/>
        <end position="106"/>
    </location>
</feature>
<evidence type="ECO:0000313" key="4">
    <source>
        <dbReference type="Proteomes" id="UP000189670"/>
    </source>
</evidence>
<accession>A0A1V1PGC5</accession>
<comment type="caution">
    <text evidence="3">The sequence shown here is derived from an EMBL/GenBank/DDBJ whole genome shotgun (WGS) entry which is preliminary data.</text>
</comment>
<keyword evidence="2" id="KW-0472">Membrane</keyword>
<dbReference type="Proteomes" id="UP000189670">
    <property type="component" value="Unassembled WGS sequence"/>
</dbReference>
<name>A0A1V1PGC5_9BACT</name>
<proteinExistence type="predicted"/>
<protein>
    <submittedName>
        <fullName evidence="3">Uncharacterized protein</fullName>
    </submittedName>
</protein>